<dbReference type="RefSeq" id="WP_096652648.1">
    <property type="nucleotide sequence ID" value="NZ_NWUX01000013.1"/>
</dbReference>
<feature type="domain" description="GST N-terminal" evidence="1">
    <location>
        <begin position="2"/>
        <end position="90"/>
    </location>
</feature>
<accession>A0A2A4HLY0</accession>
<dbReference type="InterPro" id="IPR004045">
    <property type="entry name" value="Glutathione_S-Trfase_N"/>
</dbReference>
<dbReference type="SUPFAM" id="SSF47616">
    <property type="entry name" value="GST C-terminal domain-like"/>
    <property type="match status" value="1"/>
</dbReference>
<sequence length="235" mass="26442">MFDLYIANKNYSSWSLRPWVLLKALEIPFNEHLMPFEGGLGESYATFTRFSPSGLVPCLVDSKGDAGSEVAVWDSLAIVEYLAELYPEVWPQERMARAWARCASAEMHSGFSVLRDECSMNCGVRVALNTLSDGLKNNLARLDALWQEGLERFGGPFLAGKQFTAVDAFYAPVAFRVQTFNLPLSEASLGYVQHLLEEPAMEEWYQAALAETWREPMHEQDALKNATLLNDYRAV</sequence>
<dbReference type="PANTHER" id="PTHR43968">
    <property type="match status" value="1"/>
</dbReference>
<dbReference type="AlphaFoldDB" id="A0A2A4HLY0"/>
<evidence type="ECO:0000313" key="3">
    <source>
        <dbReference type="Proteomes" id="UP000218677"/>
    </source>
</evidence>
<dbReference type="Proteomes" id="UP000218677">
    <property type="component" value="Unassembled WGS sequence"/>
</dbReference>
<evidence type="ECO:0000313" key="2">
    <source>
        <dbReference type="EMBL" id="PCF95054.1"/>
    </source>
</evidence>
<keyword evidence="3" id="KW-1185">Reference proteome</keyword>
<comment type="caution">
    <text evidence="2">The sequence shown here is derived from an EMBL/GenBank/DDBJ whole genome shotgun (WGS) entry which is preliminary data.</text>
</comment>
<dbReference type="Gene3D" id="3.40.30.10">
    <property type="entry name" value="Glutaredoxin"/>
    <property type="match status" value="1"/>
</dbReference>
<dbReference type="GO" id="GO:0016740">
    <property type="term" value="F:transferase activity"/>
    <property type="evidence" value="ECO:0007669"/>
    <property type="project" value="UniProtKB-KW"/>
</dbReference>
<evidence type="ECO:0000259" key="1">
    <source>
        <dbReference type="PROSITE" id="PS50404"/>
    </source>
</evidence>
<dbReference type="Pfam" id="PF13409">
    <property type="entry name" value="GST_N_2"/>
    <property type="match status" value="1"/>
</dbReference>
<dbReference type="InterPro" id="IPR036282">
    <property type="entry name" value="Glutathione-S-Trfase_C_sf"/>
</dbReference>
<gene>
    <name evidence="2" type="ORF">CPA45_14115</name>
</gene>
<dbReference type="InterPro" id="IPR040079">
    <property type="entry name" value="Glutathione_S-Trfase"/>
</dbReference>
<proteinExistence type="predicted"/>
<dbReference type="EMBL" id="NWUX01000013">
    <property type="protein sequence ID" value="PCF95054.1"/>
    <property type="molecule type" value="Genomic_DNA"/>
</dbReference>
<dbReference type="SUPFAM" id="SSF52833">
    <property type="entry name" value="Thioredoxin-like"/>
    <property type="match status" value="1"/>
</dbReference>
<dbReference type="Pfam" id="PF13410">
    <property type="entry name" value="GST_C_2"/>
    <property type="match status" value="1"/>
</dbReference>
<dbReference type="SFLD" id="SFLDS00019">
    <property type="entry name" value="Glutathione_Transferase_(cytos"/>
    <property type="match status" value="1"/>
</dbReference>
<dbReference type="OrthoDB" id="9799538at2"/>
<reference evidence="3" key="1">
    <citation type="submission" date="2017-09" db="EMBL/GenBank/DDBJ databases">
        <authorList>
            <person name="Cho G.-S."/>
            <person name="Oguntoyinbo F.A."/>
            <person name="Cnockaert M."/>
            <person name="Kabisch J."/>
            <person name="Neve H."/>
            <person name="Bockelmann W."/>
            <person name="Wenning M."/>
            <person name="Franz C.M."/>
            <person name="Vandamme P."/>
        </authorList>
    </citation>
    <scope>NUCLEOTIDE SEQUENCE [LARGE SCALE GENOMIC DNA]</scope>
    <source>
        <strain evidence="3">MBT G8648</strain>
    </source>
</reference>
<dbReference type="InterPro" id="IPR036249">
    <property type="entry name" value="Thioredoxin-like_sf"/>
</dbReference>
<dbReference type="Gene3D" id="1.20.1050.10">
    <property type="match status" value="1"/>
</dbReference>
<name>A0A2A4HLY0_9GAMM</name>
<protein>
    <submittedName>
        <fullName evidence="2">Glutathione S-transferase</fullName>
    </submittedName>
</protein>
<dbReference type="CDD" id="cd03043">
    <property type="entry name" value="GST_N_1"/>
    <property type="match status" value="1"/>
</dbReference>
<keyword evidence="2" id="KW-0808">Transferase</keyword>
<dbReference type="PANTHER" id="PTHR43968:SF6">
    <property type="entry name" value="GLUTATHIONE S-TRANSFERASE OMEGA"/>
    <property type="match status" value="1"/>
</dbReference>
<dbReference type="InterPro" id="IPR050983">
    <property type="entry name" value="GST_Omega/HSP26"/>
</dbReference>
<organism evidence="2 3">
    <name type="scientific">Vreelandella nigrificans</name>
    <dbReference type="NCBI Taxonomy" id="2042704"/>
    <lineage>
        <taxon>Bacteria</taxon>
        <taxon>Pseudomonadati</taxon>
        <taxon>Pseudomonadota</taxon>
        <taxon>Gammaproteobacteria</taxon>
        <taxon>Oceanospirillales</taxon>
        <taxon>Halomonadaceae</taxon>
        <taxon>Vreelandella</taxon>
    </lineage>
</organism>
<dbReference type="PROSITE" id="PS50404">
    <property type="entry name" value="GST_NTER"/>
    <property type="match status" value="1"/>
</dbReference>
<dbReference type="CDD" id="cd03194">
    <property type="entry name" value="GST_C_3"/>
    <property type="match status" value="1"/>
</dbReference>
<dbReference type="GO" id="GO:0005737">
    <property type="term" value="C:cytoplasm"/>
    <property type="evidence" value="ECO:0007669"/>
    <property type="project" value="TreeGrafter"/>
</dbReference>